<dbReference type="Pfam" id="PF25502">
    <property type="entry name" value="DUF7915"/>
    <property type="match status" value="2"/>
</dbReference>
<name>A0A6A4L5S3_9ERIC</name>
<dbReference type="InterPro" id="IPR001623">
    <property type="entry name" value="DnaJ_domain"/>
</dbReference>
<dbReference type="Gene3D" id="1.10.287.110">
    <property type="entry name" value="DnaJ domain"/>
    <property type="match status" value="1"/>
</dbReference>
<feature type="compositionally biased region" description="Polar residues" evidence="1">
    <location>
        <begin position="387"/>
        <end position="401"/>
    </location>
</feature>
<feature type="region of interest" description="Disordered" evidence="1">
    <location>
        <begin position="830"/>
        <end position="852"/>
    </location>
</feature>
<evidence type="ECO:0000256" key="1">
    <source>
        <dbReference type="SAM" id="MobiDB-lite"/>
    </source>
</evidence>
<dbReference type="SMART" id="SM00271">
    <property type="entry name" value="DnaJ"/>
    <property type="match status" value="1"/>
</dbReference>
<dbReference type="AlphaFoldDB" id="A0A6A4L5S3"/>
<feature type="non-terminal residue" evidence="3">
    <location>
        <position position="1"/>
    </location>
</feature>
<dbReference type="EMBL" id="QEFC01002339">
    <property type="protein sequence ID" value="KAE9452852.1"/>
    <property type="molecule type" value="Genomic_DNA"/>
</dbReference>
<dbReference type="Pfam" id="PF11926">
    <property type="entry name" value="DUF3444"/>
    <property type="match status" value="2"/>
</dbReference>
<dbReference type="PANTHER" id="PTHR33913">
    <property type="entry name" value="ALEURONE LAYER MORPHOGENESIS PROTEIN"/>
    <property type="match status" value="1"/>
</dbReference>
<dbReference type="InterPro" id="IPR057235">
    <property type="entry name" value="DUF7913"/>
</dbReference>
<organism evidence="3 4">
    <name type="scientific">Rhododendron williamsianum</name>
    <dbReference type="NCBI Taxonomy" id="262921"/>
    <lineage>
        <taxon>Eukaryota</taxon>
        <taxon>Viridiplantae</taxon>
        <taxon>Streptophyta</taxon>
        <taxon>Embryophyta</taxon>
        <taxon>Tracheophyta</taxon>
        <taxon>Spermatophyta</taxon>
        <taxon>Magnoliopsida</taxon>
        <taxon>eudicotyledons</taxon>
        <taxon>Gunneridae</taxon>
        <taxon>Pentapetalae</taxon>
        <taxon>asterids</taxon>
        <taxon>Ericales</taxon>
        <taxon>Ericaceae</taxon>
        <taxon>Ericoideae</taxon>
        <taxon>Rhodoreae</taxon>
        <taxon>Rhododendron</taxon>
    </lineage>
</organism>
<dbReference type="InterPro" id="IPR036869">
    <property type="entry name" value="J_dom_sf"/>
</dbReference>
<dbReference type="Proteomes" id="UP000428333">
    <property type="component" value="Linkage Group LG09"/>
</dbReference>
<gene>
    <name evidence="3" type="ORF">C3L33_15255</name>
</gene>
<feature type="compositionally biased region" description="Basic residues" evidence="1">
    <location>
        <begin position="968"/>
        <end position="980"/>
    </location>
</feature>
<dbReference type="PRINTS" id="PR00625">
    <property type="entry name" value="JDOMAIN"/>
</dbReference>
<sequence>MESSPSSEVGPVEDVVQALLEYLVAPLLPLKSSGHQVPSLAQQQSVAKQVHAAVLLYNYYHRKQQADIEYLGFESFCKLAVTLKPQLMGYMKLMHRSDYAELDDLEEQLSVTEKAIMSACDISLALDASKDAPCIEGWPVSKVAVLVTDSSKDHCLLQFSSITHGVWSVIEKDYDLSSVSSERTVEGQYVYKRKRNTKKSLRNETNSDEADFRKLVISAVKEVTGVVSFNHLAALKGILEVFKGSEQTAPSSVSNSKSPESGKIILSINVILAIETGINESDLVVLESHVVYSLSKEKTSVYFYIVQCSQTISEDLQVPIKDVIDRLVLVTIFVNAFFASLLMVLLKVSSNGLQGLRPVSQNGIINSEGVKNLCDKEVIEDRDDSNAAESVNKKASGTTTECLKERDENGSGKICLADSFIGPQNMEIDESSTVSLPNENENLSMCNVIEVDHHQKGITSFADNDIDAKTSGLNSVKVKVEMDDSMKKSCVAVVGNENIDSGNKTCSIISSVQDELPIGDCALGRIQLSSKYLQKLHGALATKENVLTQTALRVLLRKRYKLACQLRNLEDEIAVNERNIHTILDGSEHDLAAKIEAIVDSCDDVCLKSDDVCLKSNYGSQDRTCQQFEDEGSSEYRRKKRLSEAELDDICYENNWTLPTYHVLPTEGLMYAYADISATLLLVVLKLLIFYSLTCSVHWWIPANITVKGVDFECSGGSDLHSIPRLARESAASQLLAKLRTMAVQSHQSSSSTTTTTLDWYKILQIEPFSHTNAVKKQYKKLALTLHPDKNPFPASEEAFKLVAEAFRVLSDKIRRKEYDMRLRIAMQSEATEGGGGGGGVETRQRTHFGPRKSFKAVEVSDLVEEEDDDRVGSRSSDRVRDDRVGSRSSDRVRDDRVGSRSSDRIRGSVERVASGKSKRKMSSVEEIANVDKKEGWEAGVEVMEKLKSKTAGDGEETMTLAEMQALSKRKVNGEKKKKRSKEDERETEIESEKECVKKWGFGDNGVEDSDFYNFDKDRMERSFKKGQVWAIYDDDDGMPRHYGLIDEVVSANPFEVRMSWLDLLTNGDEGLICWEKMGIHISCGRFKVARKTLVDLMACLEKVEGFKTVFKRKEIGCHAIRWLEKDDVRLFSHQIPARKLSEEEAANLPKDCWELDPASLPTDLLTVAWHK</sequence>
<dbReference type="PROSITE" id="PS50076">
    <property type="entry name" value="DNAJ_2"/>
    <property type="match status" value="1"/>
</dbReference>
<comment type="caution">
    <text evidence="3">The sequence shown here is derived from an EMBL/GenBank/DDBJ whole genome shotgun (WGS) entry which is preliminary data.</text>
</comment>
<feature type="region of interest" description="Disordered" evidence="1">
    <location>
        <begin position="965"/>
        <end position="990"/>
    </location>
</feature>
<dbReference type="Pfam" id="PF00226">
    <property type="entry name" value="DnaJ"/>
    <property type="match status" value="1"/>
</dbReference>
<dbReference type="OrthoDB" id="1909634at2759"/>
<reference evidence="3 4" key="1">
    <citation type="journal article" date="2019" name="Genome Biol. Evol.">
        <title>The Rhododendron genome and chromosomal organization provide insight into shared whole-genome duplications across the heath family (Ericaceae).</title>
        <authorList>
            <person name="Soza V.L."/>
            <person name="Lindsley D."/>
            <person name="Waalkes A."/>
            <person name="Ramage E."/>
            <person name="Patwardhan R.P."/>
            <person name="Burton J.N."/>
            <person name="Adey A."/>
            <person name="Kumar A."/>
            <person name="Qiu R."/>
            <person name="Shendure J."/>
            <person name="Hall B."/>
        </authorList>
    </citation>
    <scope>NUCLEOTIDE SEQUENCE [LARGE SCALE GENOMIC DNA]</scope>
    <source>
        <strain evidence="3">RSF 1966-606</strain>
    </source>
</reference>
<proteinExistence type="predicted"/>
<feature type="compositionally biased region" description="Basic and acidic residues" evidence="1">
    <location>
        <begin position="871"/>
        <end position="910"/>
    </location>
</feature>
<dbReference type="InterPro" id="IPR024593">
    <property type="entry name" value="DUF3444"/>
</dbReference>
<feature type="compositionally biased region" description="Basic and acidic residues" evidence="1">
    <location>
        <begin position="981"/>
        <end position="990"/>
    </location>
</feature>
<dbReference type="Pfam" id="PF25500">
    <property type="entry name" value="DUF7913"/>
    <property type="match status" value="1"/>
</dbReference>
<dbReference type="SUPFAM" id="SSF46565">
    <property type="entry name" value="Chaperone J-domain"/>
    <property type="match status" value="1"/>
</dbReference>
<feature type="domain" description="J" evidence="2">
    <location>
        <begin position="759"/>
        <end position="823"/>
    </location>
</feature>
<evidence type="ECO:0000313" key="4">
    <source>
        <dbReference type="Proteomes" id="UP000428333"/>
    </source>
</evidence>
<evidence type="ECO:0000259" key="2">
    <source>
        <dbReference type="PROSITE" id="PS50076"/>
    </source>
</evidence>
<evidence type="ECO:0000313" key="3">
    <source>
        <dbReference type="EMBL" id="KAE9452852.1"/>
    </source>
</evidence>
<protein>
    <recommendedName>
        <fullName evidence="2">J domain-containing protein</fullName>
    </recommendedName>
</protein>
<accession>A0A6A4L5S3</accession>
<feature type="region of interest" description="Disordered" evidence="1">
    <location>
        <begin position="866"/>
        <end position="927"/>
    </location>
</feature>
<dbReference type="PANTHER" id="PTHR33913:SF1">
    <property type="entry name" value="DRBM DOMAIN-CONTAINING PROTEIN"/>
    <property type="match status" value="1"/>
</dbReference>
<feature type="region of interest" description="Disordered" evidence="1">
    <location>
        <begin position="384"/>
        <end position="405"/>
    </location>
</feature>
<dbReference type="InterPro" id="IPR057237">
    <property type="entry name" value="DUF7915"/>
</dbReference>
<keyword evidence="4" id="KW-1185">Reference proteome</keyword>
<dbReference type="CDD" id="cd06257">
    <property type="entry name" value="DnaJ"/>
    <property type="match status" value="1"/>
</dbReference>